<dbReference type="PANTHER" id="PTHR11736">
    <property type="entry name" value="MELANOMA-ASSOCIATED ANTIGEN MAGE ANTIGEN"/>
    <property type="match status" value="1"/>
</dbReference>
<protein>
    <submittedName>
        <fullName evidence="4">MAGE family member B18</fullName>
    </submittedName>
</protein>
<feature type="domain" description="MAGE" evidence="3">
    <location>
        <begin position="110"/>
        <end position="309"/>
    </location>
</feature>
<feature type="compositionally biased region" description="Basic residues" evidence="2">
    <location>
        <begin position="1"/>
        <end position="18"/>
    </location>
</feature>
<proteinExistence type="predicted"/>
<dbReference type="GO" id="GO:0000122">
    <property type="term" value="P:negative regulation of transcription by RNA polymerase II"/>
    <property type="evidence" value="ECO:0007669"/>
    <property type="project" value="TreeGrafter"/>
</dbReference>
<evidence type="ECO:0000313" key="5">
    <source>
        <dbReference type="Proteomes" id="UP000694417"/>
    </source>
</evidence>
<feature type="compositionally biased region" description="Polar residues" evidence="2">
    <location>
        <begin position="21"/>
        <end position="55"/>
    </location>
</feature>
<organism evidence="4 5">
    <name type="scientific">Urocitellus parryii</name>
    <name type="common">Arctic ground squirrel</name>
    <name type="synonym">Spermophilus parryii</name>
    <dbReference type="NCBI Taxonomy" id="9999"/>
    <lineage>
        <taxon>Eukaryota</taxon>
        <taxon>Metazoa</taxon>
        <taxon>Chordata</taxon>
        <taxon>Craniata</taxon>
        <taxon>Vertebrata</taxon>
        <taxon>Euteleostomi</taxon>
        <taxon>Mammalia</taxon>
        <taxon>Eutheria</taxon>
        <taxon>Euarchontoglires</taxon>
        <taxon>Glires</taxon>
        <taxon>Rodentia</taxon>
        <taxon>Sciuromorpha</taxon>
        <taxon>Sciuridae</taxon>
        <taxon>Xerinae</taxon>
        <taxon>Marmotini</taxon>
        <taxon>Urocitellus</taxon>
    </lineage>
</organism>
<dbReference type="SMART" id="SM01373">
    <property type="entry name" value="MAGE"/>
    <property type="match status" value="1"/>
</dbReference>
<feature type="compositionally biased region" description="Polar residues" evidence="2">
    <location>
        <begin position="91"/>
        <end position="101"/>
    </location>
</feature>
<evidence type="ECO:0000259" key="3">
    <source>
        <dbReference type="PROSITE" id="PS50838"/>
    </source>
</evidence>
<accession>A0A8D2HFE0</accession>
<dbReference type="AlphaFoldDB" id="A0A8D2HFE0"/>
<reference evidence="4" key="2">
    <citation type="submission" date="2025-09" db="UniProtKB">
        <authorList>
            <consortium name="Ensembl"/>
        </authorList>
    </citation>
    <scope>IDENTIFICATION</scope>
</reference>
<feature type="compositionally biased region" description="Acidic residues" evidence="2">
    <location>
        <begin position="80"/>
        <end position="90"/>
    </location>
</feature>
<dbReference type="GO" id="GO:0005634">
    <property type="term" value="C:nucleus"/>
    <property type="evidence" value="ECO:0007669"/>
    <property type="project" value="TreeGrafter"/>
</dbReference>
<keyword evidence="5" id="KW-1185">Reference proteome</keyword>
<keyword evidence="1" id="KW-0825">Tumor antigen</keyword>
<dbReference type="FunFam" id="1.10.10.1210:FF:000001">
    <property type="entry name" value="melanoma-associated antigen D1"/>
    <property type="match status" value="1"/>
</dbReference>
<evidence type="ECO:0000256" key="1">
    <source>
        <dbReference type="ARBA" id="ARBA00084104"/>
    </source>
</evidence>
<dbReference type="InterPro" id="IPR002190">
    <property type="entry name" value="MHD_dom"/>
</dbReference>
<dbReference type="PANTHER" id="PTHR11736:SF23">
    <property type="entry name" value="MELANOMA-ASSOCIATED ANTIGEN B18"/>
    <property type="match status" value="1"/>
</dbReference>
<dbReference type="InterPro" id="IPR021072">
    <property type="entry name" value="MAGE_N"/>
</dbReference>
<feature type="region of interest" description="Disordered" evidence="2">
    <location>
        <begin position="1"/>
        <end position="104"/>
    </location>
</feature>
<dbReference type="PROSITE" id="PS50838">
    <property type="entry name" value="MAGE"/>
    <property type="match status" value="1"/>
</dbReference>
<gene>
    <name evidence="4" type="primary">MAGEB18</name>
</gene>
<reference evidence="4" key="1">
    <citation type="submission" date="2025-08" db="UniProtKB">
        <authorList>
            <consortium name="Ensembl"/>
        </authorList>
    </citation>
    <scope>IDENTIFICATION</scope>
</reference>
<dbReference type="FunFam" id="1.10.10.1200:FF:000007">
    <property type="entry name" value="Melanoma-associated antigen C2"/>
    <property type="match status" value="1"/>
</dbReference>
<dbReference type="InterPro" id="IPR037445">
    <property type="entry name" value="MAGE"/>
</dbReference>
<dbReference type="Gene3D" id="1.10.10.1210">
    <property type="entry name" value="MAGE homology domain, winged helix WH2 motif"/>
    <property type="match status" value="1"/>
</dbReference>
<name>A0A8D2HFE0_UROPR</name>
<sequence>MPRGQKSKLRAQAKRRKARSENQGLGTAQATETQGEESTPSSYTFFESRPQNISNAGIPGTPMLPQGTPSTTNITKADDSNMDSDEDVQSQDEGSSDSCQVSEGWRKDPLNKKVVLLVQFLIDKYQKKELITKADMLKNVIKKYKYHFNEILRRASEHMELAFGVDLKEVDPIRHYYALVSKLDYTLDGTMGDDENMPKMGLLMIVLGVIFMKGNCASEEEIWKVLNMMGVYADRKHFIYGEPRKVITEDLVQLKYLESQQVPNSDPPCYEFMWGPRAHAETSKMKILEFLARIHDTTPNAFPSWYEEALKDEEERYSVAKVPKAGLKKEGKYKNKAKVGIILDFIF</sequence>
<evidence type="ECO:0000313" key="4">
    <source>
        <dbReference type="Ensembl" id="ENSUPAP00010014773.1"/>
    </source>
</evidence>
<dbReference type="Pfam" id="PF01454">
    <property type="entry name" value="MAGE"/>
    <property type="match status" value="1"/>
</dbReference>
<dbReference type="GeneTree" id="ENSGT00940000163449"/>
<dbReference type="Proteomes" id="UP000694417">
    <property type="component" value="Unplaced"/>
</dbReference>
<dbReference type="Ensembl" id="ENSUPAT00010016874.1">
    <property type="protein sequence ID" value="ENSUPAP00010014773.1"/>
    <property type="gene ID" value="ENSUPAG00010011820.1"/>
</dbReference>
<dbReference type="SMART" id="SM01392">
    <property type="entry name" value="MAGE_N"/>
    <property type="match status" value="1"/>
</dbReference>
<evidence type="ECO:0000256" key="2">
    <source>
        <dbReference type="SAM" id="MobiDB-lite"/>
    </source>
</evidence>
<dbReference type="GO" id="GO:0005737">
    <property type="term" value="C:cytoplasm"/>
    <property type="evidence" value="ECO:0007669"/>
    <property type="project" value="Ensembl"/>
</dbReference>
<dbReference type="InterPro" id="IPR041898">
    <property type="entry name" value="MAGE_WH1"/>
</dbReference>
<dbReference type="Gene3D" id="1.10.10.1200">
    <property type="entry name" value="MAGE homology domain, winged helix WH1 motif"/>
    <property type="match status" value="1"/>
</dbReference>
<dbReference type="Pfam" id="PF12440">
    <property type="entry name" value="MAGE_N"/>
    <property type="match status" value="1"/>
</dbReference>
<dbReference type="InterPro" id="IPR041899">
    <property type="entry name" value="MAGE_WH2"/>
</dbReference>